<dbReference type="CDD" id="cd18660">
    <property type="entry name" value="CD1_tandem"/>
    <property type="match status" value="1"/>
</dbReference>
<dbReference type="FunFam" id="3.40.50.300:FF:000130">
    <property type="entry name" value="Chromodomain-helicase-DNA-binding protein 2 isoform 1"/>
    <property type="match status" value="1"/>
</dbReference>
<feature type="compositionally biased region" description="Basic and acidic residues" evidence="12">
    <location>
        <begin position="1273"/>
        <end position="1290"/>
    </location>
</feature>
<dbReference type="SMART" id="SM00490">
    <property type="entry name" value="HELICc"/>
    <property type="match status" value="1"/>
</dbReference>
<dbReference type="InterPro" id="IPR000953">
    <property type="entry name" value="Chromo/chromo_shadow_dom"/>
</dbReference>
<protein>
    <recommendedName>
        <fullName evidence="18">Protein CHROMATIN REMODELING 5</fullName>
    </recommendedName>
</protein>
<dbReference type="InterPro" id="IPR023780">
    <property type="entry name" value="Chromo_domain"/>
</dbReference>
<feature type="compositionally biased region" description="Basic and acidic residues" evidence="12">
    <location>
        <begin position="1562"/>
        <end position="1581"/>
    </location>
</feature>
<dbReference type="PROSITE" id="PS50013">
    <property type="entry name" value="CHROMO_2"/>
    <property type="match status" value="2"/>
</dbReference>
<feature type="compositionally biased region" description="Basic and acidic residues" evidence="12">
    <location>
        <begin position="171"/>
        <end position="191"/>
    </location>
</feature>
<feature type="compositionally biased region" description="Acidic residues" evidence="12">
    <location>
        <begin position="39"/>
        <end position="54"/>
    </location>
</feature>
<feature type="compositionally biased region" description="Acidic residues" evidence="12">
    <location>
        <begin position="459"/>
        <end position="468"/>
    </location>
</feature>
<feature type="compositionally biased region" description="Polar residues" evidence="12">
    <location>
        <begin position="1733"/>
        <end position="1750"/>
    </location>
</feature>
<evidence type="ECO:0000256" key="11">
    <source>
        <dbReference type="SAM" id="Coils"/>
    </source>
</evidence>
<dbReference type="Gene3D" id="3.40.50.300">
    <property type="entry name" value="P-loop containing nucleotide triphosphate hydrolases"/>
    <property type="match status" value="1"/>
</dbReference>
<dbReference type="GO" id="GO:0004386">
    <property type="term" value="F:helicase activity"/>
    <property type="evidence" value="ECO:0007669"/>
    <property type="project" value="UniProtKB-KW"/>
</dbReference>
<dbReference type="InterPro" id="IPR016197">
    <property type="entry name" value="Chromo-like_dom_sf"/>
</dbReference>
<evidence type="ECO:0000256" key="4">
    <source>
        <dbReference type="ARBA" id="ARBA00022741"/>
    </source>
</evidence>
<feature type="compositionally biased region" description="Acidic residues" evidence="12">
    <location>
        <begin position="438"/>
        <end position="447"/>
    </location>
</feature>
<evidence type="ECO:0000256" key="8">
    <source>
        <dbReference type="ARBA" id="ARBA00022853"/>
    </source>
</evidence>
<dbReference type="InterPro" id="IPR056302">
    <property type="entry name" value="CHD1-2/Hrp3_HTH"/>
</dbReference>
<dbReference type="GO" id="GO:0034728">
    <property type="term" value="P:nucleosome organization"/>
    <property type="evidence" value="ECO:0007669"/>
    <property type="project" value="TreeGrafter"/>
</dbReference>
<dbReference type="FunFam" id="3.40.50.10810:FF:000005">
    <property type="entry name" value="Photoperiod-independent early flowering 1"/>
    <property type="match status" value="1"/>
</dbReference>
<feature type="compositionally biased region" description="Low complexity" evidence="12">
    <location>
        <begin position="357"/>
        <end position="369"/>
    </location>
</feature>
<feature type="region of interest" description="Disordered" evidence="12">
    <location>
        <begin position="224"/>
        <end position="468"/>
    </location>
</feature>
<feature type="region of interest" description="Disordered" evidence="12">
    <location>
        <begin position="1703"/>
        <end position="1865"/>
    </location>
</feature>
<feature type="domain" description="Chromo" evidence="13">
    <location>
        <begin position="469"/>
        <end position="557"/>
    </location>
</feature>
<evidence type="ECO:0000313" key="16">
    <source>
        <dbReference type="EMBL" id="KAG0576734.1"/>
    </source>
</evidence>
<feature type="compositionally biased region" description="Basic and acidic residues" evidence="12">
    <location>
        <begin position="1601"/>
        <end position="1612"/>
    </location>
</feature>
<feature type="coiled-coil region" evidence="11">
    <location>
        <begin position="1171"/>
        <end position="1213"/>
    </location>
</feature>
<keyword evidence="8" id="KW-0156">Chromatin regulator</keyword>
<dbReference type="Gene3D" id="2.40.50.40">
    <property type="match status" value="2"/>
</dbReference>
<dbReference type="Pfam" id="PF00271">
    <property type="entry name" value="Helicase_C"/>
    <property type="match status" value="1"/>
</dbReference>
<keyword evidence="4" id="KW-0547">Nucleotide-binding</keyword>
<feature type="region of interest" description="Disordered" evidence="12">
    <location>
        <begin position="1247"/>
        <end position="1303"/>
    </location>
</feature>
<dbReference type="InterPro" id="IPR027417">
    <property type="entry name" value="P-loop_NTPase"/>
</dbReference>
<dbReference type="GO" id="GO:0005634">
    <property type="term" value="C:nucleus"/>
    <property type="evidence" value="ECO:0007669"/>
    <property type="project" value="UniProtKB-SubCell"/>
</dbReference>
<evidence type="ECO:0000259" key="15">
    <source>
        <dbReference type="PROSITE" id="PS51194"/>
    </source>
</evidence>
<dbReference type="InterPro" id="IPR025260">
    <property type="entry name" value="CHD1-like_C"/>
</dbReference>
<feature type="compositionally biased region" description="Acidic residues" evidence="12">
    <location>
        <begin position="300"/>
        <end position="325"/>
    </location>
</feature>
<dbReference type="Gene3D" id="1.10.10.60">
    <property type="entry name" value="Homeodomain-like"/>
    <property type="match status" value="1"/>
</dbReference>
<evidence type="ECO:0000259" key="14">
    <source>
        <dbReference type="PROSITE" id="PS51192"/>
    </source>
</evidence>
<evidence type="ECO:0000256" key="7">
    <source>
        <dbReference type="ARBA" id="ARBA00022840"/>
    </source>
</evidence>
<dbReference type="EMBL" id="CM026425">
    <property type="protein sequence ID" value="KAG0576734.1"/>
    <property type="molecule type" value="Genomic_DNA"/>
</dbReference>
<dbReference type="PANTHER" id="PTHR45623:SF14">
    <property type="entry name" value="CHROMODOMAIN-HELICASE-DNA-BINDING PROTEIN 1"/>
    <property type="match status" value="1"/>
</dbReference>
<evidence type="ECO:0000256" key="9">
    <source>
        <dbReference type="ARBA" id="ARBA00023125"/>
    </source>
</evidence>
<proteinExistence type="inferred from homology"/>
<dbReference type="InterPro" id="IPR014001">
    <property type="entry name" value="Helicase_ATP-bd"/>
</dbReference>
<dbReference type="SMART" id="SM00487">
    <property type="entry name" value="DEXDc"/>
    <property type="match status" value="1"/>
</dbReference>
<keyword evidence="17" id="KW-1185">Reference proteome</keyword>
<evidence type="ECO:0000256" key="1">
    <source>
        <dbReference type="ARBA" id="ARBA00004123"/>
    </source>
</evidence>
<dbReference type="GO" id="GO:0000785">
    <property type="term" value="C:chromatin"/>
    <property type="evidence" value="ECO:0007669"/>
    <property type="project" value="TreeGrafter"/>
</dbReference>
<feature type="domain" description="Chromo" evidence="13">
    <location>
        <begin position="582"/>
        <end position="645"/>
    </location>
</feature>
<gene>
    <name evidence="16" type="ORF">KC19_5G103800</name>
</gene>
<keyword evidence="10" id="KW-0539">Nucleus</keyword>
<dbReference type="GO" id="GO:0003677">
    <property type="term" value="F:DNA binding"/>
    <property type="evidence" value="ECO:0007669"/>
    <property type="project" value="UniProtKB-KW"/>
</dbReference>
<keyword evidence="5" id="KW-0378">Hydrolase</keyword>
<dbReference type="GO" id="GO:0005524">
    <property type="term" value="F:ATP binding"/>
    <property type="evidence" value="ECO:0007669"/>
    <property type="project" value="UniProtKB-KW"/>
</dbReference>
<evidence type="ECO:0000256" key="3">
    <source>
        <dbReference type="ARBA" id="ARBA00022737"/>
    </source>
</evidence>
<sequence length="1865" mass="210256">MSDYEDEESVSSEGDVGEDSANGGGDEDASDPEYTGVGGDEEVDVSGSDAEEVAAESVSEKVGLGFGRRSQSGSDGSVVGDDERDGPGNEDDEFEEETGLTLSAPINPGRVRLAKQGSGDISEGGSDYDEGVELATNRQEAFSDGDSHSDQEVAVQKVHEDTEQLDEVEGDEKGIDLDDPKDTSEVEPVEKDSDEDYQVEEDYDDLDENEGGLQIVYAKELPTKNARRFGGVRTNVQSVLRRPAARPIKHEKFPEPELQDDFEEEEEEEEDEDPADDPQDSDFDPTDGASSRGGTHVADALDDSEVELSEDDSEESLDLSDESDDDYGKGRRSRKRKTTRVPQINQNRTRVIRTRRVGVQGSLSSSENESSAKDTDQDESDEDSSYGRPQRRAGTSNRRKRQELSGSAHTSRKEKNESAREARTRTSSRALPRKSYAEVEDSEDSEDEREKKRLKVAADEPEEEEDNGDAIERVLWHQPKGIAEAEADEGRHAEPFVLDTDPHAELIWEDQEFYIKWKGQSYLHCQWMLLSELAPLSGYKKVLNYMKKIEEDREVRQMLSPEEAELHDVSKEMELDLLKQYLQVERVFADRNRVENDEEITEYLVKWKGLSYSESTWEKDTDIAFAQTQIDEYKAREADTTFQGKLVDAQRRKGKVSMRKLEEQPEWLKGGTLRDYQLEGLNFLMNSWRNDTNVILADEMGLGKTVQSVSMLGFLQNAQQIPGPFLVVVPLSTITNWAKEFRKWLPEMNVVVYVGNRASREICQQHEFHTGRKTGRTIKFNALLTTYEVVLKDKAVLSKIKWVYLMVDEAHRLKNCEASLYTCLQEFSTKNKVLVTGTPLQNSVEELWALLHFLDSDKFNNKEQFTEHYKKLSLFDEKELANLHAELRPHLLRRVIKDVEKSLPPKIERILRVEMSPLQKRYYKWILERNFNDLNKGVRVNQVSLLNIVVELKKCCNHPFLFESADYGYGGDANTNDNNKVQRIVLSSGKLAILDKLLIRLKETNHRVLIFSQMVKMLDILADYLSLRGFQYQRLDGSTRSDLRHQAMEHFNAPGSEDFCFLLSTRAGGLGINLATADTVIIFDSDWNPQNDLQAMSRAHRIGQRDVVNIYRFVTSRSVEEDILERAKKKMVLDHLVIQKLNAQGRLEKKEAKKGTGFDKNELAAILRFGAEELFKDDKNEEDQKSKLENMDIDEILARAEKVETKTAEVDEEGNELLGAFKVANFSNTEDDATFWSRLIPPEAAREAEAVPVQDPSGPRVARTVRNYSEDLGSERDGKRRRGDLKDKALKRGSKSSNAYVPPSEIDGAAARAAEWRGGVLTKKEANSFIKAVKKFGDSSRMKFIAKEAGGAVAATTPSSQSELWDSLFNGCKDAVRRAGADSKAAVLDFFGVPVKAQDVLARIKELTLLGKRIKRFKDPVAQFRLKSHPRVPSWSKVCEWSQVDDARLLLGVYYHGLGNWEKIRMDERLSLFDKLAPQGATAADTSLPRSTHLEARVNALLRKELEGSGEINGNNEAERPLKAKSGHKRDWLDDSSKDRSAKPGLSLGRKNSGGSGPQKVTARDRAAKRFRVDQDVKEEGEISDTDEGGLQQPRGRGRHKENSDRQSKEEKWHDWCAQMMEDQSRTLERLQKLQTNFKLPKEEVLKRVKTYLKTLGGKIDDILAENSAAPNPDRMATRLWNYVSTFSNLKGDKLAEIYKKLRQEPPTDHVRGASLDPNHSGAAGPSGRDEPSNFTGNKRPTQVGNTSAQVGDPSRGDAESWKRRQREDPSGGLNGPPHNAADRRKWEGRPGSADAWRNRGSPPSGNAVNGSGWGHGKDHREDRGPWGPHDRNRDWNRRDENRNPRPHPRPAAPPYGHAPPAFTH</sequence>
<feature type="compositionally biased region" description="Low complexity" evidence="12">
    <location>
        <begin position="55"/>
        <end position="79"/>
    </location>
</feature>
<keyword evidence="3" id="KW-0677">Repeat</keyword>
<dbReference type="InterPro" id="IPR038718">
    <property type="entry name" value="SNF2-like_sf"/>
</dbReference>
<comment type="subcellular location">
    <subcellularLocation>
        <location evidence="1">Nucleus</location>
    </subcellularLocation>
</comment>
<evidence type="ECO:0008006" key="18">
    <source>
        <dbReference type="Google" id="ProtNLM"/>
    </source>
</evidence>
<dbReference type="PROSITE" id="PS51192">
    <property type="entry name" value="HELICASE_ATP_BIND_1"/>
    <property type="match status" value="1"/>
</dbReference>
<dbReference type="SMART" id="SM01176">
    <property type="entry name" value="DUF4208"/>
    <property type="match status" value="1"/>
</dbReference>
<feature type="compositionally biased region" description="Basic and acidic residues" evidence="12">
    <location>
        <begin position="145"/>
        <end position="162"/>
    </location>
</feature>
<dbReference type="InterPro" id="IPR001650">
    <property type="entry name" value="Helicase_C-like"/>
</dbReference>
<accession>A0A8T0HZY8</accession>
<feature type="compositionally biased region" description="Acidic residues" evidence="12">
    <location>
        <begin position="1"/>
        <end position="18"/>
    </location>
</feature>
<keyword evidence="7" id="KW-0067">ATP-binding</keyword>
<dbReference type="GO" id="GO:0003682">
    <property type="term" value="F:chromatin binding"/>
    <property type="evidence" value="ECO:0007669"/>
    <property type="project" value="TreeGrafter"/>
</dbReference>
<feature type="compositionally biased region" description="Basic residues" evidence="12">
    <location>
        <begin position="330"/>
        <end position="339"/>
    </location>
</feature>
<reference evidence="16" key="1">
    <citation type="submission" date="2020-06" db="EMBL/GenBank/DDBJ databases">
        <title>WGS assembly of Ceratodon purpureus strain R40.</title>
        <authorList>
            <person name="Carey S.B."/>
            <person name="Jenkins J."/>
            <person name="Shu S."/>
            <person name="Lovell J.T."/>
            <person name="Sreedasyam A."/>
            <person name="Maumus F."/>
            <person name="Tiley G.P."/>
            <person name="Fernandez-Pozo N."/>
            <person name="Barry K."/>
            <person name="Chen C."/>
            <person name="Wang M."/>
            <person name="Lipzen A."/>
            <person name="Daum C."/>
            <person name="Saski C.A."/>
            <person name="Payton A.C."/>
            <person name="Mcbreen J.C."/>
            <person name="Conrad R.E."/>
            <person name="Kollar L.M."/>
            <person name="Olsson S."/>
            <person name="Huttunen S."/>
            <person name="Landis J.B."/>
            <person name="Wickett N.J."/>
            <person name="Johnson M.G."/>
            <person name="Rensing S.A."/>
            <person name="Grimwood J."/>
            <person name="Schmutz J."/>
            <person name="Mcdaniel S.F."/>
        </authorList>
    </citation>
    <scope>NUCLEOTIDE SEQUENCE</scope>
    <source>
        <strain evidence="16">R40</strain>
    </source>
</reference>
<dbReference type="SMART" id="SM00298">
    <property type="entry name" value="CHROMO"/>
    <property type="match status" value="2"/>
</dbReference>
<feature type="compositionally biased region" description="Basic and acidic residues" evidence="12">
    <location>
        <begin position="1703"/>
        <end position="1712"/>
    </location>
</feature>
<keyword evidence="11" id="KW-0175">Coiled coil</keyword>
<dbReference type="PANTHER" id="PTHR45623">
    <property type="entry name" value="CHROMODOMAIN-HELICASE-DNA-BINDING PROTEIN 3-RELATED-RELATED"/>
    <property type="match status" value="1"/>
</dbReference>
<evidence type="ECO:0000256" key="6">
    <source>
        <dbReference type="ARBA" id="ARBA00022806"/>
    </source>
</evidence>
<feature type="domain" description="Helicase C-terminal" evidence="15">
    <location>
        <begin position="993"/>
        <end position="1144"/>
    </location>
</feature>
<dbReference type="GO" id="GO:0042393">
    <property type="term" value="F:histone binding"/>
    <property type="evidence" value="ECO:0007669"/>
    <property type="project" value="TreeGrafter"/>
</dbReference>
<dbReference type="GO" id="GO:0140658">
    <property type="term" value="F:ATP-dependent chromatin remodeler activity"/>
    <property type="evidence" value="ECO:0007669"/>
    <property type="project" value="TreeGrafter"/>
</dbReference>
<dbReference type="Gene3D" id="3.40.50.10810">
    <property type="entry name" value="Tandem AAA-ATPase domain"/>
    <property type="match status" value="1"/>
</dbReference>
<evidence type="ECO:0000256" key="2">
    <source>
        <dbReference type="ARBA" id="ARBA00007025"/>
    </source>
</evidence>
<dbReference type="InterPro" id="IPR000330">
    <property type="entry name" value="SNF2_N"/>
</dbReference>
<dbReference type="GO" id="GO:0016887">
    <property type="term" value="F:ATP hydrolysis activity"/>
    <property type="evidence" value="ECO:0007669"/>
    <property type="project" value="TreeGrafter"/>
</dbReference>
<dbReference type="Pfam" id="PF00176">
    <property type="entry name" value="SNF2-rel_dom"/>
    <property type="match status" value="1"/>
</dbReference>
<feature type="region of interest" description="Disordered" evidence="12">
    <location>
        <begin position="1"/>
        <end position="211"/>
    </location>
</feature>
<comment type="caution">
    <text evidence="16">The sequence shown here is derived from an EMBL/GenBank/DDBJ whole genome shotgun (WGS) entry which is preliminary data.</text>
</comment>
<dbReference type="Pfam" id="PF23588">
    <property type="entry name" value="HTH_CHD1_Hrp3"/>
    <property type="match status" value="1"/>
</dbReference>
<dbReference type="PROSITE" id="PS51194">
    <property type="entry name" value="HELICASE_CTER"/>
    <property type="match status" value="1"/>
</dbReference>
<name>A0A8T0HZY8_CERPU</name>
<feature type="compositionally biased region" description="Acidic residues" evidence="12">
    <location>
        <begin position="257"/>
        <end position="285"/>
    </location>
</feature>
<feature type="compositionally biased region" description="Basic and acidic residues" evidence="12">
    <location>
        <begin position="1755"/>
        <end position="1770"/>
    </location>
</feature>
<dbReference type="SUPFAM" id="SSF54160">
    <property type="entry name" value="Chromo domain-like"/>
    <property type="match status" value="2"/>
</dbReference>
<dbReference type="Proteomes" id="UP000822688">
    <property type="component" value="Chromosome 5"/>
</dbReference>
<dbReference type="SUPFAM" id="SSF52540">
    <property type="entry name" value="P-loop containing nucleoside triphosphate hydrolases"/>
    <property type="match status" value="2"/>
</dbReference>
<keyword evidence="9" id="KW-0238">DNA-binding</keyword>
<feature type="domain" description="Helicase ATP-binding" evidence="14">
    <location>
        <begin position="685"/>
        <end position="857"/>
    </location>
</feature>
<evidence type="ECO:0000313" key="17">
    <source>
        <dbReference type="Proteomes" id="UP000822688"/>
    </source>
</evidence>
<feature type="compositionally biased region" description="Acidic residues" evidence="12">
    <location>
        <begin position="192"/>
        <end position="210"/>
    </location>
</feature>
<feature type="compositionally biased region" description="Basic and acidic residues" evidence="12">
    <location>
        <begin position="1816"/>
        <end position="1844"/>
    </location>
</feature>
<dbReference type="CDD" id="cd18659">
    <property type="entry name" value="CD2_tandem"/>
    <property type="match status" value="1"/>
</dbReference>
<keyword evidence="6" id="KW-0347">Helicase</keyword>
<dbReference type="CDD" id="cd18793">
    <property type="entry name" value="SF2_C_SNF"/>
    <property type="match status" value="1"/>
</dbReference>
<feature type="compositionally biased region" description="Basic and acidic residues" evidence="12">
    <location>
        <begin position="411"/>
        <end position="424"/>
    </location>
</feature>
<feature type="compositionally biased region" description="Basic and acidic residues" evidence="12">
    <location>
        <begin position="1529"/>
        <end position="1542"/>
    </location>
</feature>
<dbReference type="InterPro" id="IPR049730">
    <property type="entry name" value="SNF2/RAD54-like_C"/>
</dbReference>
<feature type="compositionally biased region" description="Acidic residues" evidence="12">
    <location>
        <begin position="80"/>
        <end position="98"/>
    </location>
</feature>
<organism evidence="16 17">
    <name type="scientific">Ceratodon purpureus</name>
    <name type="common">Fire moss</name>
    <name type="synonym">Dicranum purpureum</name>
    <dbReference type="NCBI Taxonomy" id="3225"/>
    <lineage>
        <taxon>Eukaryota</taxon>
        <taxon>Viridiplantae</taxon>
        <taxon>Streptophyta</taxon>
        <taxon>Embryophyta</taxon>
        <taxon>Bryophyta</taxon>
        <taxon>Bryophytina</taxon>
        <taxon>Bryopsida</taxon>
        <taxon>Dicranidae</taxon>
        <taxon>Pseudoditrichales</taxon>
        <taxon>Ditrichaceae</taxon>
        <taxon>Ceratodon</taxon>
    </lineage>
</organism>
<feature type="region of interest" description="Disordered" evidence="12">
    <location>
        <begin position="1509"/>
        <end position="1612"/>
    </location>
</feature>
<evidence type="ECO:0000259" key="13">
    <source>
        <dbReference type="PROSITE" id="PS50013"/>
    </source>
</evidence>
<dbReference type="Pfam" id="PF13907">
    <property type="entry name" value="CHD1-like_C"/>
    <property type="match status" value="1"/>
</dbReference>
<evidence type="ECO:0000256" key="5">
    <source>
        <dbReference type="ARBA" id="ARBA00022801"/>
    </source>
</evidence>
<evidence type="ECO:0000256" key="12">
    <source>
        <dbReference type="SAM" id="MobiDB-lite"/>
    </source>
</evidence>
<evidence type="ECO:0000256" key="10">
    <source>
        <dbReference type="ARBA" id="ARBA00023242"/>
    </source>
</evidence>
<dbReference type="Pfam" id="PF00385">
    <property type="entry name" value="Chromo"/>
    <property type="match status" value="1"/>
</dbReference>
<comment type="similarity">
    <text evidence="2">Belongs to the SNF2/RAD54 helicase family.</text>
</comment>